<keyword evidence="3" id="KW-1133">Transmembrane helix</keyword>
<keyword evidence="3" id="KW-0812">Transmembrane</keyword>
<reference evidence="5 6" key="1">
    <citation type="submission" date="2020-05" db="EMBL/GenBank/DDBJ databases">
        <title>Ceratocystis lukuohia genome.</title>
        <authorList>
            <person name="Harrington T.C."/>
            <person name="Kim K."/>
            <person name="Mayers C.G."/>
        </authorList>
    </citation>
    <scope>NUCLEOTIDE SEQUENCE [LARGE SCALE GENOMIC DNA]</scope>
    <source>
        <strain evidence="5 6">C4212</strain>
    </source>
</reference>
<gene>
    <name evidence="5" type="ORF">HOO65_020509</name>
</gene>
<dbReference type="SUPFAM" id="SSF103481">
    <property type="entry name" value="Multidrug resistance efflux transporter EmrE"/>
    <property type="match status" value="1"/>
</dbReference>
<proteinExistence type="predicted"/>
<keyword evidence="6" id="KW-1185">Reference proteome</keyword>
<evidence type="ECO:0000313" key="6">
    <source>
        <dbReference type="Proteomes" id="UP001610728"/>
    </source>
</evidence>
<evidence type="ECO:0000256" key="1">
    <source>
        <dbReference type="ARBA" id="ARBA00023002"/>
    </source>
</evidence>
<dbReference type="InterPro" id="IPR026505">
    <property type="entry name" value="Solute_c_fam_35_mem_F3/F4"/>
</dbReference>
<feature type="transmembrane region" description="Helical" evidence="3">
    <location>
        <begin position="563"/>
        <end position="581"/>
    </location>
</feature>
<dbReference type="RefSeq" id="XP_070861147.1">
    <property type="nucleotide sequence ID" value="XM_071006385.1"/>
</dbReference>
<feature type="region of interest" description="Disordered" evidence="2">
    <location>
        <begin position="755"/>
        <end position="777"/>
    </location>
</feature>
<organism evidence="5 6">
    <name type="scientific">Ceratocystis lukuohia</name>
    <dbReference type="NCBI Taxonomy" id="2019550"/>
    <lineage>
        <taxon>Eukaryota</taxon>
        <taxon>Fungi</taxon>
        <taxon>Dikarya</taxon>
        <taxon>Ascomycota</taxon>
        <taxon>Pezizomycotina</taxon>
        <taxon>Sordariomycetes</taxon>
        <taxon>Hypocreomycetidae</taxon>
        <taxon>Microascales</taxon>
        <taxon>Ceratocystidaceae</taxon>
        <taxon>Ceratocystis</taxon>
    </lineage>
</organism>
<dbReference type="InterPro" id="IPR023210">
    <property type="entry name" value="NADP_OxRdtase_dom"/>
</dbReference>
<dbReference type="Pfam" id="PF00248">
    <property type="entry name" value="Aldo_ket_red"/>
    <property type="match status" value="1"/>
</dbReference>
<feature type="transmembrane region" description="Helical" evidence="3">
    <location>
        <begin position="593"/>
        <end position="610"/>
    </location>
</feature>
<feature type="transmembrane region" description="Helical" evidence="3">
    <location>
        <begin position="669"/>
        <end position="691"/>
    </location>
</feature>
<feature type="compositionally biased region" description="Low complexity" evidence="2">
    <location>
        <begin position="384"/>
        <end position="393"/>
    </location>
</feature>
<dbReference type="Proteomes" id="UP001610728">
    <property type="component" value="Unassembled WGS sequence"/>
</dbReference>
<sequence length="777" mass="86357">MPLIAQDTKPRIILGLMTFGPFKEAGARITDIEEYKKCLDTFQARGYNEVDTARVYIAGQQEAFTREAGWKDRGLTLATKIQYPMKDGTNTSENVLSSAETSLKELGTDVVDILYLHAADRAVPFAETLGAIDKLHKAGKFVRFGISNFTAFEVAEIVMTCKQNNWVQPTIYQAMYNIVQRGIEAELVPALRRYGLDIVVYNPIAGGLFSGKVKSADDLPNDGRYAKTSSVIELYRARYLQDTTFKAMKWVEEAASKHNLSLIEVALRWTVHHSALKVLDGNDGVIIGASSKEQIEQNITNLEKGPLPADVVEATEKAWELTRANGAPYWHKRIEYGLQREHSAAPLLSDQNDRLHTDRHITNSHPARNSLSRPQFGTRRSSMRSRSPALASSARRESARTKYMYATFFLVLSLVSFTIQTELSAYIQQDLGWNKAYCMMYFTHSSWSLLWPFQLLIIRLRKPDVPWPVVWRRHEQLLRSTLSMVELQDLDISKSHRRLTGWTYLVRTTSTLTVALTIAGLTWYIAVNMTTPADLTAIYNCSAFFAYAFSVPLLKEKLRLDKSVAVMIAIAGVLIVAYGGGTSSTDTEGQSNRFLGNMLIGGGSVLYGLYEVLYKRLACPPEGVSPGRGVIFANTIGSCIGLFTMLVLWFPLPILHLTGLETFEFPTGYTGLCVMASVASNAIFSGSFLVLISLTSPVLSSVASLLTIFIVAVVDWMLTGTPLGSSSIFGGVLIVIAFGMLSWSTWREMQEQELLADQDVDDEDEEEELLSTSDSEA</sequence>
<name>A0ABR4MNV2_9PEZI</name>
<dbReference type="CDD" id="cd19075">
    <property type="entry name" value="AKR_AKR7A1-5"/>
    <property type="match status" value="1"/>
</dbReference>
<feature type="transmembrane region" description="Helical" evidence="3">
    <location>
        <begin position="698"/>
        <end position="718"/>
    </location>
</feature>
<comment type="caution">
    <text evidence="5">The sequence shown here is derived from an EMBL/GenBank/DDBJ whole genome shotgun (WGS) entry which is preliminary data.</text>
</comment>
<dbReference type="SUPFAM" id="SSF51430">
    <property type="entry name" value="NAD(P)-linked oxidoreductase"/>
    <property type="match status" value="1"/>
</dbReference>
<feature type="transmembrane region" description="Helical" evidence="3">
    <location>
        <begin position="537"/>
        <end position="554"/>
    </location>
</feature>
<accession>A0ABR4MNV2</accession>
<dbReference type="PANTHER" id="PTHR19346">
    <property type="entry name" value="SUGAR PHOSPHATE TRANSPORTER DOMAIN-CONTAINING PROTEIN"/>
    <property type="match status" value="1"/>
</dbReference>
<feature type="transmembrane region" description="Helical" evidence="3">
    <location>
        <begin position="724"/>
        <end position="743"/>
    </location>
</feature>
<feature type="region of interest" description="Disordered" evidence="2">
    <location>
        <begin position="360"/>
        <end position="393"/>
    </location>
</feature>
<dbReference type="EMBL" id="JABSNW010000002">
    <property type="protein sequence ID" value="KAL2889967.1"/>
    <property type="molecule type" value="Genomic_DNA"/>
</dbReference>
<protein>
    <submittedName>
        <fullName evidence="5">Aflatoxin B1 aldehyde reductase member 2</fullName>
    </submittedName>
</protein>
<feature type="transmembrane region" description="Helical" evidence="3">
    <location>
        <begin position="403"/>
        <end position="419"/>
    </location>
</feature>
<evidence type="ECO:0000259" key="4">
    <source>
        <dbReference type="Pfam" id="PF00248"/>
    </source>
</evidence>
<dbReference type="PANTHER" id="PTHR19346:SF4">
    <property type="entry name" value="SUGAR PHOSPHATE TRANSPORTER DOMAIN-CONTAINING PROTEIN"/>
    <property type="match status" value="1"/>
</dbReference>
<dbReference type="InterPro" id="IPR037185">
    <property type="entry name" value="EmrE-like"/>
</dbReference>
<feature type="compositionally biased region" description="Polar residues" evidence="2">
    <location>
        <begin position="363"/>
        <end position="375"/>
    </location>
</feature>
<evidence type="ECO:0000256" key="2">
    <source>
        <dbReference type="SAM" id="MobiDB-lite"/>
    </source>
</evidence>
<evidence type="ECO:0000256" key="3">
    <source>
        <dbReference type="SAM" id="Phobius"/>
    </source>
</evidence>
<feature type="transmembrane region" description="Helical" evidence="3">
    <location>
        <begin position="631"/>
        <end position="649"/>
    </location>
</feature>
<dbReference type="InterPro" id="IPR036812">
    <property type="entry name" value="NAD(P)_OxRdtase_dom_sf"/>
</dbReference>
<dbReference type="Gene3D" id="3.20.20.100">
    <property type="entry name" value="NADP-dependent oxidoreductase domain"/>
    <property type="match status" value="1"/>
</dbReference>
<feature type="domain" description="NADP-dependent oxidoreductase" evidence="4">
    <location>
        <begin position="11"/>
        <end position="319"/>
    </location>
</feature>
<feature type="transmembrane region" description="Helical" evidence="3">
    <location>
        <begin position="504"/>
        <end position="525"/>
    </location>
</feature>
<dbReference type="GeneID" id="98116142"/>
<keyword evidence="3" id="KW-0472">Membrane</keyword>
<keyword evidence="1" id="KW-0560">Oxidoreductase</keyword>
<evidence type="ECO:0000313" key="5">
    <source>
        <dbReference type="EMBL" id="KAL2889967.1"/>
    </source>
</evidence>